<protein>
    <submittedName>
        <fullName evidence="7">ABC transporter ATP-binding protein</fullName>
    </submittedName>
</protein>
<dbReference type="PROSITE" id="PS50893">
    <property type="entry name" value="ABC_TRANSPORTER_2"/>
    <property type="match status" value="1"/>
</dbReference>
<dbReference type="RefSeq" id="WP_147845140.1">
    <property type="nucleotide sequence ID" value="NZ_VDUZ01000001.1"/>
</dbReference>
<dbReference type="InterPro" id="IPR052156">
    <property type="entry name" value="BCAA_Transport_ATP-bd_LivF"/>
</dbReference>
<evidence type="ECO:0000256" key="4">
    <source>
        <dbReference type="ARBA" id="ARBA00022840"/>
    </source>
</evidence>
<dbReference type="PROSITE" id="PS00211">
    <property type="entry name" value="ABC_TRANSPORTER_1"/>
    <property type="match status" value="1"/>
</dbReference>
<dbReference type="GO" id="GO:0016887">
    <property type="term" value="F:ATP hydrolysis activity"/>
    <property type="evidence" value="ECO:0007669"/>
    <property type="project" value="InterPro"/>
</dbReference>
<organism evidence="7 8">
    <name type="scientific">Vineibacter terrae</name>
    <dbReference type="NCBI Taxonomy" id="2586908"/>
    <lineage>
        <taxon>Bacteria</taxon>
        <taxon>Pseudomonadati</taxon>
        <taxon>Pseudomonadota</taxon>
        <taxon>Alphaproteobacteria</taxon>
        <taxon>Hyphomicrobiales</taxon>
        <taxon>Vineibacter</taxon>
    </lineage>
</organism>
<dbReference type="SUPFAM" id="SSF52540">
    <property type="entry name" value="P-loop containing nucleoside triphosphate hydrolases"/>
    <property type="match status" value="1"/>
</dbReference>
<dbReference type="EMBL" id="VDUZ01000001">
    <property type="protein sequence ID" value="TXL82434.1"/>
    <property type="molecule type" value="Genomic_DNA"/>
</dbReference>
<gene>
    <name evidence="7" type="ORF">FHP25_01695</name>
</gene>
<dbReference type="PANTHER" id="PTHR43820">
    <property type="entry name" value="HIGH-AFFINITY BRANCHED-CHAIN AMINO ACID TRANSPORT ATP-BINDING PROTEIN LIVF"/>
    <property type="match status" value="1"/>
</dbReference>
<comment type="similarity">
    <text evidence="1">Belongs to the ABC transporter superfamily.</text>
</comment>
<evidence type="ECO:0000256" key="1">
    <source>
        <dbReference type="ARBA" id="ARBA00005417"/>
    </source>
</evidence>
<evidence type="ECO:0000256" key="2">
    <source>
        <dbReference type="ARBA" id="ARBA00022448"/>
    </source>
</evidence>
<reference evidence="7 8" key="1">
    <citation type="submission" date="2019-06" db="EMBL/GenBank/DDBJ databases">
        <title>New taxonomy in bacterial strain CC-CFT640, isolated from vineyard.</title>
        <authorList>
            <person name="Lin S.-Y."/>
            <person name="Tsai C.-F."/>
            <person name="Young C.-C."/>
        </authorList>
    </citation>
    <scope>NUCLEOTIDE SEQUENCE [LARGE SCALE GENOMIC DNA]</scope>
    <source>
        <strain evidence="7 8">CC-CFT640</strain>
    </source>
</reference>
<dbReference type="GO" id="GO:0015658">
    <property type="term" value="F:branched-chain amino acid transmembrane transporter activity"/>
    <property type="evidence" value="ECO:0007669"/>
    <property type="project" value="TreeGrafter"/>
</dbReference>
<dbReference type="InterPro" id="IPR027417">
    <property type="entry name" value="P-loop_NTPase"/>
</dbReference>
<keyword evidence="5" id="KW-0029">Amino-acid transport</keyword>
<comment type="caution">
    <text evidence="7">The sequence shown here is derived from an EMBL/GenBank/DDBJ whole genome shotgun (WGS) entry which is preliminary data.</text>
</comment>
<dbReference type="SMART" id="SM00382">
    <property type="entry name" value="AAA"/>
    <property type="match status" value="1"/>
</dbReference>
<proteinExistence type="inferred from homology"/>
<evidence type="ECO:0000313" key="8">
    <source>
        <dbReference type="Proteomes" id="UP000321638"/>
    </source>
</evidence>
<evidence type="ECO:0000313" key="7">
    <source>
        <dbReference type="EMBL" id="TXL82434.1"/>
    </source>
</evidence>
<name>A0A5C8PWE6_9HYPH</name>
<dbReference type="GO" id="GO:0005524">
    <property type="term" value="F:ATP binding"/>
    <property type="evidence" value="ECO:0007669"/>
    <property type="project" value="UniProtKB-KW"/>
</dbReference>
<dbReference type="OrthoDB" id="9775250at2"/>
<keyword evidence="2" id="KW-0813">Transport</keyword>
<dbReference type="PANTHER" id="PTHR43820:SF8">
    <property type="entry name" value="ABC TRANSPORTER SUBSTRATE-BINDING PROTEIN"/>
    <property type="match status" value="1"/>
</dbReference>
<evidence type="ECO:0000256" key="3">
    <source>
        <dbReference type="ARBA" id="ARBA00022741"/>
    </source>
</evidence>
<keyword evidence="8" id="KW-1185">Reference proteome</keyword>
<feature type="domain" description="ABC transporter" evidence="6">
    <location>
        <begin position="2"/>
        <end position="241"/>
    </location>
</feature>
<keyword evidence="3" id="KW-0547">Nucleotide-binding</keyword>
<sequence length="264" mass="29413">MLSLNNVEVVYDGVILVLKGVSITVGQGTITTLLGANGAGKTTTLKAISGVLRSERGEVTKGAVELNGRRIDGMQAFDVTRLGLAQVFEGRRVFEHLTTEENLVAGGHIRPDMREVRETIELVYGYFPRLRERRYQQSGYLSGGEQQMLAIGRALMSRPKVILLDEPSLGLAPMLVEEIFGIVRKLVQNENLTVLLVEQNATLALEIADHGYVMENGRIVLEGSAAKLRDNADIKEFYLGLNEVGSRKSYRDVKHYKRRKRWLS</sequence>
<dbReference type="AlphaFoldDB" id="A0A5C8PWE6"/>
<dbReference type="InterPro" id="IPR003593">
    <property type="entry name" value="AAA+_ATPase"/>
</dbReference>
<keyword evidence="4 7" id="KW-0067">ATP-binding</keyword>
<accession>A0A5C8PWE6</accession>
<dbReference type="InterPro" id="IPR003439">
    <property type="entry name" value="ABC_transporter-like_ATP-bd"/>
</dbReference>
<dbReference type="Proteomes" id="UP000321638">
    <property type="component" value="Unassembled WGS sequence"/>
</dbReference>
<dbReference type="Gene3D" id="3.40.50.300">
    <property type="entry name" value="P-loop containing nucleotide triphosphate hydrolases"/>
    <property type="match status" value="1"/>
</dbReference>
<dbReference type="GO" id="GO:0015807">
    <property type="term" value="P:L-amino acid transport"/>
    <property type="evidence" value="ECO:0007669"/>
    <property type="project" value="TreeGrafter"/>
</dbReference>
<dbReference type="Pfam" id="PF00005">
    <property type="entry name" value="ABC_tran"/>
    <property type="match status" value="1"/>
</dbReference>
<dbReference type="InterPro" id="IPR017871">
    <property type="entry name" value="ABC_transporter-like_CS"/>
</dbReference>
<dbReference type="CDD" id="cd03224">
    <property type="entry name" value="ABC_TM1139_LivF_branched"/>
    <property type="match status" value="1"/>
</dbReference>
<evidence type="ECO:0000256" key="5">
    <source>
        <dbReference type="ARBA" id="ARBA00022970"/>
    </source>
</evidence>
<evidence type="ECO:0000259" key="6">
    <source>
        <dbReference type="PROSITE" id="PS50893"/>
    </source>
</evidence>